<dbReference type="EMBL" id="JABSTR010000001">
    <property type="protein sequence ID" value="KAH9362617.1"/>
    <property type="molecule type" value="Genomic_DNA"/>
</dbReference>
<reference evidence="2 3" key="1">
    <citation type="journal article" date="2020" name="Cell">
        <title>Large-Scale Comparative Analyses of Tick Genomes Elucidate Their Genetic Diversity and Vector Capacities.</title>
        <authorList>
            <consortium name="Tick Genome and Microbiome Consortium (TIGMIC)"/>
            <person name="Jia N."/>
            <person name="Wang J."/>
            <person name="Shi W."/>
            <person name="Du L."/>
            <person name="Sun Y."/>
            <person name="Zhan W."/>
            <person name="Jiang J.F."/>
            <person name="Wang Q."/>
            <person name="Zhang B."/>
            <person name="Ji P."/>
            <person name="Bell-Sakyi L."/>
            <person name="Cui X.M."/>
            <person name="Yuan T.T."/>
            <person name="Jiang B.G."/>
            <person name="Yang W.F."/>
            <person name="Lam T.T."/>
            <person name="Chang Q.C."/>
            <person name="Ding S.J."/>
            <person name="Wang X.J."/>
            <person name="Zhu J.G."/>
            <person name="Ruan X.D."/>
            <person name="Zhao L."/>
            <person name="Wei J.T."/>
            <person name="Ye R.Z."/>
            <person name="Que T.C."/>
            <person name="Du C.H."/>
            <person name="Zhou Y.H."/>
            <person name="Cheng J.X."/>
            <person name="Dai P.F."/>
            <person name="Guo W.B."/>
            <person name="Han X.H."/>
            <person name="Huang E.J."/>
            <person name="Li L.F."/>
            <person name="Wei W."/>
            <person name="Gao Y.C."/>
            <person name="Liu J.Z."/>
            <person name="Shao H.Z."/>
            <person name="Wang X."/>
            <person name="Wang C.C."/>
            <person name="Yang T.C."/>
            <person name="Huo Q.B."/>
            <person name="Li W."/>
            <person name="Chen H.Y."/>
            <person name="Chen S.E."/>
            <person name="Zhou L.G."/>
            <person name="Ni X.B."/>
            <person name="Tian J.H."/>
            <person name="Sheng Y."/>
            <person name="Liu T."/>
            <person name="Pan Y.S."/>
            <person name="Xia L.Y."/>
            <person name="Li J."/>
            <person name="Zhao F."/>
            <person name="Cao W.C."/>
        </authorList>
    </citation>
    <scope>NUCLEOTIDE SEQUENCE [LARGE SCALE GENOMIC DNA]</scope>
    <source>
        <strain evidence="2">HaeL-2018</strain>
    </source>
</reference>
<name>A0A9J6FJS8_HAELO</name>
<protein>
    <submittedName>
        <fullName evidence="2">Uncharacterized protein</fullName>
    </submittedName>
</protein>
<sequence length="74" mass="8264">MGHFEECIRTAVRLAGCHHEVDYLVTLMMTKARELLGHMYDANCWYDCSTAAASAPFALTGLIALALTVPFWRT</sequence>
<proteinExistence type="predicted"/>
<keyword evidence="1" id="KW-0472">Membrane</keyword>
<dbReference type="VEuPathDB" id="VectorBase:HLOH_062339"/>
<evidence type="ECO:0000313" key="2">
    <source>
        <dbReference type="EMBL" id="KAH9362617.1"/>
    </source>
</evidence>
<keyword evidence="3" id="KW-1185">Reference proteome</keyword>
<dbReference type="OrthoDB" id="6499212at2759"/>
<accession>A0A9J6FJS8</accession>
<evidence type="ECO:0000313" key="3">
    <source>
        <dbReference type="Proteomes" id="UP000821853"/>
    </source>
</evidence>
<evidence type="ECO:0000256" key="1">
    <source>
        <dbReference type="SAM" id="Phobius"/>
    </source>
</evidence>
<dbReference type="Proteomes" id="UP000821853">
    <property type="component" value="Chromosome 1"/>
</dbReference>
<organism evidence="2 3">
    <name type="scientific">Haemaphysalis longicornis</name>
    <name type="common">Bush tick</name>
    <dbReference type="NCBI Taxonomy" id="44386"/>
    <lineage>
        <taxon>Eukaryota</taxon>
        <taxon>Metazoa</taxon>
        <taxon>Ecdysozoa</taxon>
        <taxon>Arthropoda</taxon>
        <taxon>Chelicerata</taxon>
        <taxon>Arachnida</taxon>
        <taxon>Acari</taxon>
        <taxon>Parasitiformes</taxon>
        <taxon>Ixodida</taxon>
        <taxon>Ixodoidea</taxon>
        <taxon>Ixodidae</taxon>
        <taxon>Haemaphysalinae</taxon>
        <taxon>Haemaphysalis</taxon>
    </lineage>
</organism>
<comment type="caution">
    <text evidence="2">The sequence shown here is derived from an EMBL/GenBank/DDBJ whole genome shotgun (WGS) entry which is preliminary data.</text>
</comment>
<keyword evidence="1" id="KW-1133">Transmembrane helix</keyword>
<keyword evidence="1" id="KW-0812">Transmembrane</keyword>
<gene>
    <name evidence="2" type="ORF">HPB48_015469</name>
</gene>
<feature type="transmembrane region" description="Helical" evidence="1">
    <location>
        <begin position="51"/>
        <end position="72"/>
    </location>
</feature>
<dbReference type="AlphaFoldDB" id="A0A9J6FJS8"/>